<accession>A0A3A4NB46</accession>
<comment type="caution">
    <text evidence="4">The sequence shown here is derived from an EMBL/GenBank/DDBJ whole genome shotgun (WGS) entry which is preliminary data.</text>
</comment>
<dbReference type="PANTHER" id="PTHR43854:SF1">
    <property type="entry name" value="INDOLEPYRUVATE OXIDOREDUCTASE SUBUNIT IORB"/>
    <property type="match status" value="1"/>
</dbReference>
<dbReference type="GO" id="GO:0016903">
    <property type="term" value="F:oxidoreductase activity, acting on the aldehyde or oxo group of donors"/>
    <property type="evidence" value="ECO:0007669"/>
    <property type="project" value="InterPro"/>
</dbReference>
<proteinExistence type="predicted"/>
<evidence type="ECO:0000256" key="2">
    <source>
        <dbReference type="SAM" id="Phobius"/>
    </source>
</evidence>
<dbReference type="PANTHER" id="PTHR43854">
    <property type="entry name" value="INDOLEPYRUVATE OXIDOREDUCTASE SUBUNIT IORB"/>
    <property type="match status" value="1"/>
</dbReference>
<protein>
    <recommendedName>
        <fullName evidence="3">Pyruvate/ketoisovalerate oxidoreductase catalytic domain-containing protein</fullName>
    </recommendedName>
</protein>
<dbReference type="Pfam" id="PF01558">
    <property type="entry name" value="POR"/>
    <property type="match status" value="1"/>
</dbReference>
<name>A0A3A4NB46_ABYX5</name>
<keyword evidence="1" id="KW-0560">Oxidoreductase</keyword>
<feature type="domain" description="Pyruvate/ketoisovalerate oxidoreductase catalytic" evidence="3">
    <location>
        <begin position="51"/>
        <end position="229"/>
    </location>
</feature>
<feature type="transmembrane region" description="Helical" evidence="2">
    <location>
        <begin position="42"/>
        <end position="62"/>
    </location>
</feature>
<dbReference type="InterPro" id="IPR052198">
    <property type="entry name" value="IorB_Oxidoreductase"/>
</dbReference>
<dbReference type="InterPro" id="IPR002869">
    <property type="entry name" value="Pyrv_flavodox_OxRed_cen"/>
</dbReference>
<evidence type="ECO:0000313" key="4">
    <source>
        <dbReference type="EMBL" id="RJP18257.1"/>
    </source>
</evidence>
<evidence type="ECO:0000259" key="3">
    <source>
        <dbReference type="Pfam" id="PF01558"/>
    </source>
</evidence>
<keyword evidence="2" id="KW-1133">Transmembrane helix</keyword>
<gene>
    <name evidence="4" type="ORF">C4520_14760</name>
</gene>
<keyword evidence="2" id="KW-0812">Transmembrane</keyword>
<organism evidence="4 5">
    <name type="scientific">Abyssobacteria bacterium (strain SURF_5)</name>
    <dbReference type="NCBI Taxonomy" id="2093360"/>
    <lineage>
        <taxon>Bacteria</taxon>
        <taxon>Pseudomonadati</taxon>
        <taxon>Candidatus Hydrogenedentota</taxon>
        <taxon>Candidatus Abyssobacteria</taxon>
    </lineage>
</organism>
<dbReference type="InterPro" id="IPR019752">
    <property type="entry name" value="Pyrv/ketoisovalerate_OxRed_cat"/>
</dbReference>
<dbReference type="SUPFAM" id="SSF53323">
    <property type="entry name" value="Pyruvate-ferredoxin oxidoreductase, PFOR, domain III"/>
    <property type="match status" value="1"/>
</dbReference>
<keyword evidence="2" id="KW-0472">Membrane</keyword>
<dbReference type="EMBL" id="QZKU01000104">
    <property type="protein sequence ID" value="RJP18257.1"/>
    <property type="molecule type" value="Genomic_DNA"/>
</dbReference>
<dbReference type="AlphaFoldDB" id="A0A3A4NB46"/>
<sequence>MKAHAYDAAHAEQYVQTPQLWFPSFLRLAPKHRKRSGAEMPVYNVLIAGIGGQGVITLGTYLKKAALRSGLHVSGSERRGGAQREGHVSSIIRYQWSDVPAGADERHEVCSPLIPSGGAHLLIGLEPLEALRVSRHLQKDSVVVLNLSPIPPVSVRLGEASYPPADKILDMLRTVTENIFAWNLTQIAEQAFGTAHAANGISLGIASRVAPLPVSETDLIDTIRQEGRPEELEHFRLGVELSNERR</sequence>
<dbReference type="Gene3D" id="3.40.920.10">
    <property type="entry name" value="Pyruvate-ferredoxin oxidoreductase, PFOR, domain III"/>
    <property type="match status" value="1"/>
</dbReference>
<evidence type="ECO:0000313" key="5">
    <source>
        <dbReference type="Proteomes" id="UP000265882"/>
    </source>
</evidence>
<reference evidence="4 5" key="1">
    <citation type="journal article" date="2017" name="ISME J.">
        <title>Energy and carbon metabolisms in a deep terrestrial subsurface fluid microbial community.</title>
        <authorList>
            <person name="Momper L."/>
            <person name="Jungbluth S.P."/>
            <person name="Lee M.D."/>
            <person name="Amend J.P."/>
        </authorList>
    </citation>
    <scope>NUCLEOTIDE SEQUENCE [LARGE SCALE GENOMIC DNA]</scope>
    <source>
        <strain evidence="4">SURF_5</strain>
    </source>
</reference>
<dbReference type="Proteomes" id="UP000265882">
    <property type="component" value="Unassembled WGS sequence"/>
</dbReference>
<evidence type="ECO:0000256" key="1">
    <source>
        <dbReference type="ARBA" id="ARBA00023002"/>
    </source>
</evidence>